<dbReference type="Pfam" id="PF13505">
    <property type="entry name" value="OMP_b-brl"/>
    <property type="match status" value="1"/>
</dbReference>
<dbReference type="Gene3D" id="2.40.160.20">
    <property type="match status" value="1"/>
</dbReference>
<evidence type="ECO:0000259" key="5">
    <source>
        <dbReference type="Pfam" id="PF13505"/>
    </source>
</evidence>
<name>A0A7X4H5T7_9BURK</name>
<organism evidence="6 7">
    <name type="scientific">Duganella margarita</name>
    <dbReference type="NCBI Taxonomy" id="2692170"/>
    <lineage>
        <taxon>Bacteria</taxon>
        <taxon>Pseudomonadati</taxon>
        <taxon>Pseudomonadota</taxon>
        <taxon>Betaproteobacteria</taxon>
        <taxon>Burkholderiales</taxon>
        <taxon>Oxalobacteraceae</taxon>
        <taxon>Telluria group</taxon>
        <taxon>Duganella</taxon>
    </lineage>
</organism>
<comment type="subcellular location">
    <subcellularLocation>
        <location evidence="1">Cell outer membrane</location>
    </subcellularLocation>
</comment>
<dbReference type="SUPFAM" id="SSF56925">
    <property type="entry name" value="OMPA-like"/>
    <property type="match status" value="1"/>
</dbReference>
<keyword evidence="2 4" id="KW-0732">Signal</keyword>
<feature type="region of interest" description="Disordered" evidence="3">
    <location>
        <begin position="25"/>
        <end position="55"/>
    </location>
</feature>
<evidence type="ECO:0000256" key="4">
    <source>
        <dbReference type="SAM" id="SignalP"/>
    </source>
</evidence>
<feature type="signal peptide" evidence="4">
    <location>
        <begin position="1"/>
        <end position="21"/>
    </location>
</feature>
<feature type="compositionally biased region" description="Polar residues" evidence="3">
    <location>
        <begin position="46"/>
        <end position="55"/>
    </location>
</feature>
<feature type="chain" id="PRO_5031446900" evidence="4">
    <location>
        <begin position="22"/>
        <end position="107"/>
    </location>
</feature>
<dbReference type="Proteomes" id="UP000469734">
    <property type="component" value="Unassembled WGS sequence"/>
</dbReference>
<evidence type="ECO:0000313" key="7">
    <source>
        <dbReference type="Proteomes" id="UP000469734"/>
    </source>
</evidence>
<gene>
    <name evidence="6" type="ORF">GTP56_24110</name>
</gene>
<dbReference type="InterPro" id="IPR027385">
    <property type="entry name" value="Beta-barrel_OMP"/>
</dbReference>
<evidence type="ECO:0000256" key="3">
    <source>
        <dbReference type="SAM" id="MobiDB-lite"/>
    </source>
</evidence>
<comment type="caution">
    <text evidence="6">The sequence shown here is derived from an EMBL/GenBank/DDBJ whole genome shotgun (WGS) entry which is preliminary data.</text>
</comment>
<evidence type="ECO:0000256" key="1">
    <source>
        <dbReference type="ARBA" id="ARBA00004442"/>
    </source>
</evidence>
<reference evidence="6 7" key="1">
    <citation type="submission" date="2019-12" db="EMBL/GenBank/DDBJ databases">
        <title>Novel species isolated from a subtropical stream in China.</title>
        <authorList>
            <person name="Lu H."/>
        </authorList>
    </citation>
    <scope>NUCLEOTIDE SEQUENCE [LARGE SCALE GENOMIC DNA]</scope>
    <source>
        <strain evidence="6 7">FT134W</strain>
    </source>
</reference>
<proteinExistence type="predicted"/>
<dbReference type="InterPro" id="IPR011250">
    <property type="entry name" value="OMP/PagP_B-barrel"/>
</dbReference>
<dbReference type="GO" id="GO:0009279">
    <property type="term" value="C:cell outer membrane"/>
    <property type="evidence" value="ECO:0007669"/>
    <property type="project" value="UniProtKB-SubCell"/>
</dbReference>
<dbReference type="RefSeq" id="WP_161051999.1">
    <property type="nucleotide sequence ID" value="NZ_WWCR01000035.1"/>
</dbReference>
<accession>A0A7X4H5T7</accession>
<feature type="domain" description="Outer membrane protein beta-barrel" evidence="5">
    <location>
        <begin position="53"/>
        <end position="107"/>
    </location>
</feature>
<dbReference type="AlphaFoldDB" id="A0A7X4H5T7"/>
<evidence type="ECO:0000256" key="2">
    <source>
        <dbReference type="ARBA" id="ARBA00022729"/>
    </source>
</evidence>
<sequence>MKKNVLFALIAALAAPLAAHAERQLLRRRQRRPRRTESGPRWPVDQRTQNCGASDNRASPYISAGAAYVLNKNVSFVAEYEYFSKIAKDGDASIKANLVSVGVRYAF</sequence>
<protein>
    <submittedName>
        <fullName evidence="6">Outer membrane beta-barrel protein</fullName>
    </submittedName>
</protein>
<evidence type="ECO:0000313" key="6">
    <source>
        <dbReference type="EMBL" id="MYM75260.1"/>
    </source>
</evidence>
<dbReference type="EMBL" id="WWCR01000035">
    <property type="protein sequence ID" value="MYM75260.1"/>
    <property type="molecule type" value="Genomic_DNA"/>
</dbReference>